<dbReference type="RefSeq" id="WP_145872551.1">
    <property type="nucleotide sequence ID" value="NZ_CP046904.1"/>
</dbReference>
<comment type="subcellular location">
    <subcellularLocation>
        <location evidence="1">Membrane</location>
        <topology evidence="1">Multi-pass membrane protein</topology>
    </subcellularLocation>
</comment>
<dbReference type="PANTHER" id="PTHR43471">
    <property type="entry name" value="ABC TRANSPORTER PERMEASE"/>
    <property type="match status" value="1"/>
</dbReference>
<dbReference type="AlphaFoldDB" id="A0A562Q307"/>
<keyword evidence="4 5" id="KW-0472">Membrane</keyword>
<keyword evidence="2 5" id="KW-0812">Transmembrane</keyword>
<evidence type="ECO:0000256" key="2">
    <source>
        <dbReference type="ARBA" id="ARBA00022692"/>
    </source>
</evidence>
<reference evidence="7 10" key="3">
    <citation type="submission" date="2019-12" db="EMBL/GenBank/DDBJ databases">
        <title>Draft Genome Sequences of Six Type Strains of the Genus Massilia.</title>
        <authorList>
            <person name="Miess H."/>
            <person name="Frediansyah A."/>
            <person name="Goeker M."/>
            <person name="Gross H."/>
        </authorList>
    </citation>
    <scope>NUCLEOTIDE SEQUENCE [LARGE SCALE GENOMIC DNA]</scope>
    <source>
        <strain evidence="7 10">DSM 26639</strain>
    </source>
</reference>
<evidence type="ECO:0000313" key="10">
    <source>
        <dbReference type="Proteomes" id="UP000437862"/>
    </source>
</evidence>
<evidence type="ECO:0000256" key="3">
    <source>
        <dbReference type="ARBA" id="ARBA00022989"/>
    </source>
</evidence>
<feature type="transmembrane region" description="Helical" evidence="5">
    <location>
        <begin position="359"/>
        <end position="382"/>
    </location>
</feature>
<feature type="transmembrane region" description="Helical" evidence="5">
    <location>
        <begin position="277"/>
        <end position="300"/>
    </location>
</feature>
<name>A0A562Q307_9BURK</name>
<evidence type="ECO:0000313" key="7">
    <source>
        <dbReference type="EMBL" id="QGZ41160.1"/>
    </source>
</evidence>
<dbReference type="Proteomes" id="UP000315112">
    <property type="component" value="Unassembled WGS sequence"/>
</dbReference>
<dbReference type="GO" id="GO:0016020">
    <property type="term" value="C:membrane"/>
    <property type="evidence" value="ECO:0007669"/>
    <property type="project" value="UniProtKB-SubCell"/>
</dbReference>
<reference evidence="8" key="2">
    <citation type="submission" date="2019-07" db="EMBL/GenBank/DDBJ databases">
        <authorList>
            <person name="Whitman W."/>
            <person name="Huntemann M."/>
            <person name="Clum A."/>
            <person name="Pillay M."/>
            <person name="Palaniappan K."/>
            <person name="Varghese N."/>
            <person name="Mikhailova N."/>
            <person name="Stamatis D."/>
            <person name="Reddy T."/>
            <person name="Daum C."/>
            <person name="Shapiro N."/>
            <person name="Ivanova N."/>
            <person name="Kyrpides N."/>
            <person name="Woyke T."/>
        </authorList>
    </citation>
    <scope>NUCLEOTIDE SEQUENCE</scope>
    <source>
        <strain evidence="8">CGMCC 1.10685</strain>
    </source>
</reference>
<keyword evidence="10" id="KW-1185">Reference proteome</keyword>
<dbReference type="Pfam" id="PF12698">
    <property type="entry name" value="ABC2_membrane_3"/>
    <property type="match status" value="1"/>
</dbReference>
<protein>
    <submittedName>
        <fullName evidence="7">ABC transporter permease subunit</fullName>
    </submittedName>
    <submittedName>
        <fullName evidence="8">Sodium transport system permease protein</fullName>
    </submittedName>
</protein>
<accession>A0A562Q307</accession>
<evidence type="ECO:0000313" key="8">
    <source>
        <dbReference type="EMBL" id="TWI51091.1"/>
    </source>
</evidence>
<reference evidence="8 9" key="1">
    <citation type="journal article" date="2015" name="Stand. Genomic Sci.">
        <title>Genomic Encyclopedia of Bacterial and Archaeal Type Strains, Phase III: the genomes of soil and plant-associated and newly described type strains.</title>
        <authorList>
            <person name="Whitman W.B."/>
            <person name="Woyke T."/>
            <person name="Klenk H.P."/>
            <person name="Zhou Y."/>
            <person name="Lilburn T.G."/>
            <person name="Beck B.J."/>
            <person name="De Vos P."/>
            <person name="Vandamme P."/>
            <person name="Eisen J.A."/>
            <person name="Garrity G."/>
            <person name="Hugenholtz P."/>
            <person name="Kyrpides N.C."/>
        </authorList>
    </citation>
    <scope>NUCLEOTIDE SEQUENCE [LARGE SCALE GENOMIC DNA]</scope>
    <source>
        <strain evidence="8 9">CGMCC 1.10685</strain>
    </source>
</reference>
<dbReference type="OrthoDB" id="5486437at2"/>
<organism evidence="8 9">
    <name type="scientific">Pseudoduganella flava</name>
    <dbReference type="NCBI Taxonomy" id="871742"/>
    <lineage>
        <taxon>Bacteria</taxon>
        <taxon>Pseudomonadati</taxon>
        <taxon>Pseudomonadota</taxon>
        <taxon>Betaproteobacteria</taxon>
        <taxon>Burkholderiales</taxon>
        <taxon>Oxalobacteraceae</taxon>
        <taxon>Telluria group</taxon>
        <taxon>Pseudoduganella</taxon>
    </lineage>
</organism>
<feature type="transmembrane region" description="Helical" evidence="5">
    <location>
        <begin position="236"/>
        <end position="257"/>
    </location>
</feature>
<evidence type="ECO:0000256" key="4">
    <source>
        <dbReference type="ARBA" id="ARBA00023136"/>
    </source>
</evidence>
<evidence type="ECO:0000259" key="6">
    <source>
        <dbReference type="Pfam" id="PF12698"/>
    </source>
</evidence>
<dbReference type="Proteomes" id="UP000437862">
    <property type="component" value="Chromosome"/>
</dbReference>
<dbReference type="InterPro" id="IPR013525">
    <property type="entry name" value="ABC2_TM"/>
</dbReference>
<feature type="transmembrane region" description="Helical" evidence="5">
    <location>
        <begin position="312"/>
        <end position="339"/>
    </location>
</feature>
<proteinExistence type="predicted"/>
<feature type="transmembrane region" description="Helical" evidence="5">
    <location>
        <begin position="185"/>
        <end position="206"/>
    </location>
</feature>
<feature type="domain" description="ABC-2 type transporter transmembrane" evidence="6">
    <location>
        <begin position="22"/>
        <end position="379"/>
    </location>
</feature>
<gene>
    <name evidence="7" type="ORF">GO485_20280</name>
    <name evidence="8" type="ORF">IP92_00073</name>
</gene>
<dbReference type="EMBL" id="VLKW01000001">
    <property type="protein sequence ID" value="TWI51091.1"/>
    <property type="molecule type" value="Genomic_DNA"/>
</dbReference>
<keyword evidence="3 5" id="KW-1133">Transmembrane helix</keyword>
<dbReference type="PANTHER" id="PTHR43471:SF3">
    <property type="entry name" value="ABC TRANSPORTER PERMEASE PROTEIN NATB"/>
    <property type="match status" value="1"/>
</dbReference>
<dbReference type="EMBL" id="CP046904">
    <property type="protein sequence ID" value="QGZ41160.1"/>
    <property type="molecule type" value="Genomic_DNA"/>
</dbReference>
<evidence type="ECO:0000256" key="5">
    <source>
        <dbReference type="SAM" id="Phobius"/>
    </source>
</evidence>
<evidence type="ECO:0000313" key="9">
    <source>
        <dbReference type="Proteomes" id="UP000315112"/>
    </source>
</evidence>
<evidence type="ECO:0000256" key="1">
    <source>
        <dbReference type="ARBA" id="ARBA00004141"/>
    </source>
</evidence>
<dbReference type="GO" id="GO:0140359">
    <property type="term" value="F:ABC-type transporter activity"/>
    <property type="evidence" value="ECO:0007669"/>
    <property type="project" value="InterPro"/>
</dbReference>
<sequence length="394" mass="43397">MKPMFLVVMLKELRETLRDRRALFMLLLFVLMYPALVGGVLQQQINRATQPEKEGIELTVIGARMAPTLMTQLKQKNVNVHEAGPMTQEAIAALLRTRKVAAVLRVSDSYGEDYRAMRPARIELWYDSADDNGRKRYDVEDVLRNYSNTIAGARLLAHGVSPATLFPVHVQKYDTGTSASRSASVIGTMLGMFFIPAFFFALATAVDSTAGERERRSLEVLLAQPASTLDLVAGKWLAAALLSLAGLTLELCFAHGILKWLPLEEIGMSWRLSWADLALVCLVSVSLPLCAAALEIALAINAKTFKEAQTTASLAIFVPMVPVIVVPMLDLTTQTWMYAVPMLAHQTLLRELAKGQAVGALPFVLTFASSLAIALLALWFTVRRMKSERYMIGI</sequence>